<feature type="domain" description="Flavodoxin-like fold" evidence="3">
    <location>
        <begin position="4"/>
        <end position="184"/>
    </location>
</feature>
<sequence>MARSICIINGHPDGEPERFVAALCEAYAHGAVAGGHAVSRIDIAGLPIDFLSSEAEFAVAPGAEIVAAQEAILAADHLVLAYPLWLGTIPARLKAFLEQIGRAGFLLDTGGDSHKWPVRRMRGKSVRIIVTMGMPGFAYRLLFGAHSLKGLEAGIFRMSGFSPVRHTIFGGVGACGPDGRQAMLDRVERLGRQAR</sequence>
<dbReference type="RefSeq" id="WP_011643671.1">
    <property type="nucleotide sequence ID" value="NC_008347.1"/>
</dbReference>
<keyword evidence="5" id="KW-1185">Reference proteome</keyword>
<dbReference type="eggNOG" id="COG2249">
    <property type="taxonomic scope" value="Bacteria"/>
</dbReference>
<dbReference type="Proteomes" id="UP000001964">
    <property type="component" value="Chromosome"/>
</dbReference>
<dbReference type="SUPFAM" id="SSF52218">
    <property type="entry name" value="Flavoproteins"/>
    <property type="match status" value="1"/>
</dbReference>
<dbReference type="AlphaFoldDB" id="Q0ANW2"/>
<dbReference type="InterPro" id="IPR003680">
    <property type="entry name" value="Flavodoxin_fold"/>
</dbReference>
<dbReference type="InterPro" id="IPR029039">
    <property type="entry name" value="Flavoprotein-like_sf"/>
</dbReference>
<dbReference type="Gene3D" id="3.40.50.360">
    <property type="match status" value="1"/>
</dbReference>
<dbReference type="Pfam" id="PF02525">
    <property type="entry name" value="Flavodoxin_2"/>
    <property type="match status" value="1"/>
</dbReference>
<dbReference type="GO" id="GO:0003955">
    <property type="term" value="F:NAD(P)H dehydrogenase (quinone) activity"/>
    <property type="evidence" value="ECO:0007669"/>
    <property type="project" value="TreeGrafter"/>
</dbReference>
<comment type="similarity">
    <text evidence="1">Belongs to the NAD(P)H dehydrogenase (quinone) family.</text>
</comment>
<accession>Q0ANW2</accession>
<dbReference type="EMBL" id="CP000449">
    <property type="protein sequence ID" value="ABI66025.1"/>
    <property type="molecule type" value="Genomic_DNA"/>
</dbReference>
<protein>
    <submittedName>
        <fullName evidence="4">NAD(P)H dehydrogenase (Quinone)</fullName>
    </submittedName>
</protein>
<dbReference type="HOGENOM" id="CLU_058643_1_0_5"/>
<name>Q0ANW2_MARMM</name>
<dbReference type="InterPro" id="IPR051545">
    <property type="entry name" value="NAD(P)H_dehydrogenase_qn"/>
</dbReference>
<gene>
    <name evidence="4" type="ordered locus">Mmar10_1733</name>
</gene>
<dbReference type="PANTHER" id="PTHR10204:SF34">
    <property type="entry name" value="NAD(P)H DEHYDROGENASE [QUINONE] 1 ISOFORM 1"/>
    <property type="match status" value="1"/>
</dbReference>
<dbReference type="KEGG" id="mmr:Mmar10_1733"/>
<dbReference type="GO" id="GO:0005829">
    <property type="term" value="C:cytosol"/>
    <property type="evidence" value="ECO:0007669"/>
    <property type="project" value="TreeGrafter"/>
</dbReference>
<evidence type="ECO:0000313" key="5">
    <source>
        <dbReference type="Proteomes" id="UP000001964"/>
    </source>
</evidence>
<dbReference type="STRING" id="394221.Mmar10_1733"/>
<evidence type="ECO:0000259" key="3">
    <source>
        <dbReference type="Pfam" id="PF02525"/>
    </source>
</evidence>
<reference evidence="4 5" key="1">
    <citation type="submission" date="2006-08" db="EMBL/GenBank/DDBJ databases">
        <title>Complete sequence of Maricaulis maris MCS10.</title>
        <authorList>
            <consortium name="US DOE Joint Genome Institute"/>
            <person name="Copeland A."/>
            <person name="Lucas S."/>
            <person name="Lapidus A."/>
            <person name="Barry K."/>
            <person name="Detter J.C."/>
            <person name="Glavina del Rio T."/>
            <person name="Hammon N."/>
            <person name="Israni S."/>
            <person name="Dalin E."/>
            <person name="Tice H."/>
            <person name="Pitluck S."/>
            <person name="Saunders E."/>
            <person name="Brettin T."/>
            <person name="Bruce D."/>
            <person name="Han C."/>
            <person name="Tapia R."/>
            <person name="Gilna P."/>
            <person name="Schmutz J."/>
            <person name="Larimer F."/>
            <person name="Land M."/>
            <person name="Hauser L."/>
            <person name="Kyrpides N."/>
            <person name="Mikhailova N."/>
            <person name="Viollier P."/>
            <person name="Stephens C."/>
            <person name="Richardson P."/>
        </authorList>
    </citation>
    <scope>NUCLEOTIDE SEQUENCE [LARGE SCALE GENOMIC DNA]</scope>
    <source>
        <strain evidence="4 5">MCS10</strain>
    </source>
</reference>
<evidence type="ECO:0000256" key="2">
    <source>
        <dbReference type="ARBA" id="ARBA00023002"/>
    </source>
</evidence>
<dbReference type="PANTHER" id="PTHR10204">
    <property type="entry name" value="NAD P H OXIDOREDUCTASE-RELATED"/>
    <property type="match status" value="1"/>
</dbReference>
<evidence type="ECO:0000313" key="4">
    <source>
        <dbReference type="EMBL" id="ABI66025.1"/>
    </source>
</evidence>
<keyword evidence="2" id="KW-0560">Oxidoreductase</keyword>
<proteinExistence type="inferred from homology"/>
<evidence type="ECO:0000256" key="1">
    <source>
        <dbReference type="ARBA" id="ARBA00006252"/>
    </source>
</evidence>
<dbReference type="OrthoDB" id="9798454at2"/>
<organism evidence="4 5">
    <name type="scientific">Maricaulis maris (strain MCS10)</name>
    <name type="common">Caulobacter maris</name>
    <dbReference type="NCBI Taxonomy" id="394221"/>
    <lineage>
        <taxon>Bacteria</taxon>
        <taxon>Pseudomonadati</taxon>
        <taxon>Pseudomonadota</taxon>
        <taxon>Alphaproteobacteria</taxon>
        <taxon>Maricaulales</taxon>
        <taxon>Maricaulaceae</taxon>
        <taxon>Maricaulis</taxon>
    </lineage>
</organism>